<dbReference type="InterPro" id="IPR006133">
    <property type="entry name" value="DNA-dir_DNA_pol_B_exonuc"/>
</dbReference>
<dbReference type="InterPro" id="IPR050240">
    <property type="entry name" value="DNA_pol_type-B"/>
</dbReference>
<evidence type="ECO:0000256" key="4">
    <source>
        <dbReference type="ARBA" id="ARBA00022932"/>
    </source>
</evidence>
<dbReference type="Gene3D" id="3.90.1600.10">
    <property type="entry name" value="Palm domain of DNA polymerase"/>
    <property type="match status" value="1"/>
</dbReference>
<evidence type="ECO:0000256" key="2">
    <source>
        <dbReference type="ARBA" id="ARBA00022679"/>
    </source>
</evidence>
<dbReference type="Pfam" id="PF00136">
    <property type="entry name" value="DNA_pol_B"/>
    <property type="match status" value="1"/>
</dbReference>
<keyword evidence="3 7" id="KW-0548">Nucleotidyltransferase</keyword>
<dbReference type="EC" id="2.7.7.7" evidence="7"/>
<keyword evidence="11" id="KW-1185">Reference proteome</keyword>
<dbReference type="Gene3D" id="1.10.287.690">
    <property type="entry name" value="Helix hairpin bin"/>
    <property type="match status" value="1"/>
</dbReference>
<dbReference type="Gene3D" id="3.30.342.10">
    <property type="entry name" value="DNA Polymerase, chain B, domain 1"/>
    <property type="match status" value="1"/>
</dbReference>
<dbReference type="HOGENOM" id="CLU_000203_6_0_2"/>
<evidence type="ECO:0000259" key="8">
    <source>
        <dbReference type="Pfam" id="PF00136"/>
    </source>
</evidence>
<comment type="catalytic activity">
    <reaction evidence="6 7">
        <text>DNA(n) + a 2'-deoxyribonucleoside 5'-triphosphate = DNA(n+1) + diphosphate</text>
        <dbReference type="Rhea" id="RHEA:22508"/>
        <dbReference type="Rhea" id="RHEA-COMP:17339"/>
        <dbReference type="Rhea" id="RHEA-COMP:17340"/>
        <dbReference type="ChEBI" id="CHEBI:33019"/>
        <dbReference type="ChEBI" id="CHEBI:61560"/>
        <dbReference type="ChEBI" id="CHEBI:173112"/>
        <dbReference type="EC" id="2.7.7.7"/>
    </reaction>
</comment>
<gene>
    <name evidence="10" type="ordered locus">Mfer_0904</name>
</gene>
<dbReference type="SMART" id="SM00486">
    <property type="entry name" value="POLBc"/>
    <property type="match status" value="1"/>
</dbReference>
<dbReference type="PANTHER" id="PTHR10322">
    <property type="entry name" value="DNA POLYMERASE CATALYTIC SUBUNIT"/>
    <property type="match status" value="1"/>
</dbReference>
<evidence type="ECO:0000313" key="11">
    <source>
        <dbReference type="Proteomes" id="UP000002315"/>
    </source>
</evidence>
<dbReference type="InterPro" id="IPR006134">
    <property type="entry name" value="DNA-dir_DNA_pol_B_multi_dom"/>
</dbReference>
<keyword evidence="2 7" id="KW-0808">Transferase</keyword>
<dbReference type="GO" id="GO:0006261">
    <property type="term" value="P:DNA-templated DNA replication"/>
    <property type="evidence" value="ECO:0007669"/>
    <property type="project" value="TreeGrafter"/>
</dbReference>
<dbReference type="Pfam" id="PF03104">
    <property type="entry name" value="DNA_pol_B_exo1"/>
    <property type="match status" value="1"/>
</dbReference>
<evidence type="ECO:0000256" key="7">
    <source>
        <dbReference type="RuleBase" id="RU000442"/>
    </source>
</evidence>
<evidence type="ECO:0000313" key="10">
    <source>
        <dbReference type="EMBL" id="ADP77702.1"/>
    </source>
</evidence>
<accession>E3GZH0</accession>
<dbReference type="GO" id="GO:0003887">
    <property type="term" value="F:DNA-directed DNA polymerase activity"/>
    <property type="evidence" value="ECO:0007669"/>
    <property type="project" value="UniProtKB-KW"/>
</dbReference>
<keyword evidence="4 7" id="KW-0239">DNA-directed DNA polymerase</keyword>
<dbReference type="InterPro" id="IPR017964">
    <property type="entry name" value="DNA-dir_DNA_pol_B_CS"/>
</dbReference>
<dbReference type="CDD" id="cd05780">
    <property type="entry name" value="DNA_polB_Kod1_like_exo"/>
    <property type="match status" value="1"/>
</dbReference>
<dbReference type="Proteomes" id="UP000002315">
    <property type="component" value="Chromosome"/>
</dbReference>
<dbReference type="GO" id="GO:0003677">
    <property type="term" value="F:DNA binding"/>
    <property type="evidence" value="ECO:0007669"/>
    <property type="project" value="UniProtKB-KW"/>
</dbReference>
<dbReference type="PRINTS" id="PR00106">
    <property type="entry name" value="DNAPOLB"/>
</dbReference>
<dbReference type="InterPro" id="IPR023211">
    <property type="entry name" value="DNA_pol_palm_dom_sf"/>
</dbReference>
<organism evidence="10 11">
    <name type="scientific">Methanothermus fervidus (strain ATCC 43054 / DSM 2088 / JCM 10308 / V24 S)</name>
    <dbReference type="NCBI Taxonomy" id="523846"/>
    <lineage>
        <taxon>Archaea</taxon>
        <taxon>Methanobacteriati</taxon>
        <taxon>Methanobacteriota</taxon>
        <taxon>Methanomada group</taxon>
        <taxon>Methanobacteria</taxon>
        <taxon>Methanobacteriales</taxon>
        <taxon>Methanothermaceae</taxon>
        <taxon>Methanothermus</taxon>
    </lineage>
</organism>
<sequence>MILLDADYKTENKKPVVRLFCKDNNRRPVIALDRSFKPYIYVIPKDIEKCKEKLEKFDVEEIKVIEKRDLGKKIKVLKVVFLHPQEVPKVRDKIRKLNEVKEIREYDIPFYRRYLIDNNLFPMSKIIAEGKEYKRGDVTFIELEKPPKVLKDVYHDYKILAFDIEVRNPKGMPRPEKDEIIMISIVGNSGIKKVISSEGSTLNFVEEVSNEKEILERFKEIVKSENPDIIIGYNSDNFDFPYIRDRARKLGIKLDLGVDGSEIKFVRRGFSTAAMIKGILHVDLYWVIRQYIRLDTYTLERVYYELFGEEKKLGIPGDELWKYWDSDEKRDELFKYSLDDAESTYKIAKKILPLILELTRIVGQPLSDIARMTTGQQVEWFLIRKAFERNELVPNKPSKAELEERKRRRPVGGYVKEPEKGLHEDLVQFDFKSLYPSIIISKNVSPDTLTNEDKKDVYVAPESGHKFLKKPKGFIPSIIGEILDERAEIKEKMKKTKDPLEKKILNVQQEALKRLANTMYGVYGYPNFRWYCIECAEAITAWGRKYIKETIKEAEKFGFHTVYADTDGFYATYKPKSRTNK</sequence>
<keyword evidence="5 7" id="KW-0238">DNA-binding</keyword>
<dbReference type="SUPFAM" id="SSF56672">
    <property type="entry name" value="DNA/RNA polymerases"/>
    <property type="match status" value="1"/>
</dbReference>
<comment type="similarity">
    <text evidence="1 7">Belongs to the DNA polymerase type-B family.</text>
</comment>
<dbReference type="EMBL" id="CP002278">
    <property type="protein sequence ID" value="ADP77702.1"/>
    <property type="molecule type" value="Genomic_DNA"/>
</dbReference>
<dbReference type="KEGG" id="mfv:Mfer_0904"/>
<keyword evidence="7" id="KW-0235">DNA replication</keyword>
<evidence type="ECO:0000256" key="5">
    <source>
        <dbReference type="ARBA" id="ARBA00023125"/>
    </source>
</evidence>
<reference evidence="10 11" key="1">
    <citation type="journal article" date="2010" name="Stand. Genomic Sci.">
        <title>Complete genome sequence of Methanothermus fervidus type strain (V24S).</title>
        <authorList>
            <person name="Anderson I."/>
            <person name="Djao O.D."/>
            <person name="Misra M."/>
            <person name="Chertkov O."/>
            <person name="Nolan M."/>
            <person name="Lucas S."/>
            <person name="Lapidus A."/>
            <person name="Del Rio T.G."/>
            <person name="Tice H."/>
            <person name="Cheng J.F."/>
            <person name="Tapia R."/>
            <person name="Han C."/>
            <person name="Goodwin L."/>
            <person name="Pitluck S."/>
            <person name="Liolios K."/>
            <person name="Ivanova N."/>
            <person name="Mavromatis K."/>
            <person name="Mikhailova N."/>
            <person name="Pati A."/>
            <person name="Brambilla E."/>
            <person name="Chen A."/>
            <person name="Palaniappan K."/>
            <person name="Land M."/>
            <person name="Hauser L."/>
            <person name="Chang Y.J."/>
            <person name="Jeffries C.D."/>
            <person name="Sikorski J."/>
            <person name="Spring S."/>
            <person name="Rohde M."/>
            <person name="Eichinger K."/>
            <person name="Huber H."/>
            <person name="Wirth R."/>
            <person name="Goker M."/>
            <person name="Detter J.C."/>
            <person name="Woyke T."/>
            <person name="Bristow J."/>
            <person name="Eisen J.A."/>
            <person name="Markowitz V."/>
            <person name="Hugenholtz P."/>
            <person name="Klenk H.P."/>
            <person name="Kyrpides N.C."/>
        </authorList>
    </citation>
    <scope>NUCLEOTIDE SEQUENCE [LARGE SCALE GENOMIC DNA]</scope>
    <source>
        <strain evidence="11">ATCC 43054 / DSM 2088 / JCM 10308 / V24 S</strain>
    </source>
</reference>
<dbReference type="InterPro" id="IPR036397">
    <property type="entry name" value="RNaseH_sf"/>
</dbReference>
<evidence type="ECO:0000259" key="9">
    <source>
        <dbReference type="Pfam" id="PF03104"/>
    </source>
</evidence>
<feature type="domain" description="DNA-directed DNA polymerase family B exonuclease" evidence="9">
    <location>
        <begin position="102"/>
        <end position="302"/>
    </location>
</feature>
<evidence type="ECO:0000256" key="1">
    <source>
        <dbReference type="ARBA" id="ARBA00005755"/>
    </source>
</evidence>
<dbReference type="SUPFAM" id="SSF53098">
    <property type="entry name" value="Ribonuclease H-like"/>
    <property type="match status" value="1"/>
</dbReference>
<proteinExistence type="inferred from homology"/>
<dbReference type="OrthoDB" id="323192at2157"/>
<dbReference type="GO" id="GO:0000166">
    <property type="term" value="F:nucleotide binding"/>
    <property type="evidence" value="ECO:0007669"/>
    <property type="project" value="InterPro"/>
</dbReference>
<feature type="domain" description="DNA-directed DNA polymerase family B multifunctional" evidence="8">
    <location>
        <begin position="374"/>
        <end position="567"/>
    </location>
</feature>
<dbReference type="Gene3D" id="3.30.420.10">
    <property type="entry name" value="Ribonuclease H-like superfamily/Ribonuclease H"/>
    <property type="match status" value="1"/>
</dbReference>
<dbReference type="STRING" id="523846.Mfer_0904"/>
<dbReference type="InterPro" id="IPR012337">
    <property type="entry name" value="RNaseH-like_sf"/>
</dbReference>
<dbReference type="PROSITE" id="PS00116">
    <property type="entry name" value="DNA_POLYMERASE_B"/>
    <property type="match status" value="1"/>
</dbReference>
<dbReference type="InterPro" id="IPR006172">
    <property type="entry name" value="DNA-dir_DNA_pol_B"/>
</dbReference>
<dbReference type="InterPro" id="IPR043502">
    <property type="entry name" value="DNA/RNA_pol_sf"/>
</dbReference>
<dbReference type="PANTHER" id="PTHR10322:SF23">
    <property type="entry name" value="DNA POLYMERASE DELTA CATALYTIC SUBUNIT"/>
    <property type="match status" value="1"/>
</dbReference>
<evidence type="ECO:0000256" key="3">
    <source>
        <dbReference type="ARBA" id="ARBA00022695"/>
    </source>
</evidence>
<dbReference type="AlphaFoldDB" id="E3GZH0"/>
<protein>
    <recommendedName>
        <fullName evidence="7">DNA polymerase</fullName>
        <ecNumber evidence="7">2.7.7.7</ecNumber>
    </recommendedName>
</protein>
<evidence type="ECO:0000256" key="6">
    <source>
        <dbReference type="ARBA" id="ARBA00049244"/>
    </source>
</evidence>
<name>E3GZH0_METFV</name>